<dbReference type="AlphaFoldDB" id="A0A9P5ATR0"/>
<sequence length="499" mass="56356">MSPSPKPKSYIRRLGHVEMYQSALHNVDHYCSTIMTCRYTLPPSLQGFDNQDKVFRCFDQAVAQTVIKFPLLQVGLVGESTKKPVWVSLPSLDLADHITWDVRPDAGDYERAFEANIQYQLDAKFENLETRPGWRIVLMRTKTDNFVDVMYVFNHANHDGMGAKIFQRTLFQSLNNPCASSLLRSGSRVMTTSINKDNFPQPQEKLAKHKISLGFACSEIWHAFAPSALNSTMSKAHWAPIRPDPYITRFRAMDIDAITLKKLLGLCRKNETTLTGLLHGITLACLSVDINEHKADAFDVATAMDQRRFMRQDLRPSKFVSQDPENSIQNCVASTYHTFNTDIVSDIRAQARINNWPAQPISDLEPLIWKAAKQIRRDIEERLDVGVNDNVVGLLELISDWQDHLKSHEKKPRELSWIVTNIGVVDGKPENGGEDSFAVERARFSLSAVVSGPAIQICTVSVKGGDLSIELSWQDLPEIDEVAERFVQDLRAWLMCLGA</sequence>
<dbReference type="Pfam" id="PF07247">
    <property type="entry name" value="AATase"/>
    <property type="match status" value="1"/>
</dbReference>
<dbReference type="InterPro" id="IPR052058">
    <property type="entry name" value="Alcohol_O-acetyltransferase"/>
</dbReference>
<comment type="caution">
    <text evidence="1">The sequence shown here is derived from an EMBL/GenBank/DDBJ whole genome shotgun (WGS) entry which is preliminary data.</text>
</comment>
<name>A0A9P5ATR0_9HYPO</name>
<dbReference type="GO" id="GO:0008080">
    <property type="term" value="F:N-acetyltransferase activity"/>
    <property type="evidence" value="ECO:0007669"/>
    <property type="project" value="TreeGrafter"/>
</dbReference>
<accession>A0A9P5ATR0</accession>
<protein>
    <recommendedName>
        <fullName evidence="3">Alcohol acetyltransferase</fullName>
    </recommendedName>
</protein>
<dbReference type="InterPro" id="IPR010828">
    <property type="entry name" value="Atf2/Sli1-like"/>
</dbReference>
<dbReference type="EMBL" id="PVQB02000048">
    <property type="protein sequence ID" value="KAF4344528.1"/>
    <property type="molecule type" value="Genomic_DNA"/>
</dbReference>
<proteinExistence type="predicted"/>
<dbReference type="PANTHER" id="PTHR28037:SF1">
    <property type="entry name" value="ALCOHOL O-ACETYLTRANSFERASE 1-RELATED"/>
    <property type="match status" value="1"/>
</dbReference>
<gene>
    <name evidence="1" type="ORF">FBEOM_1496</name>
</gene>
<reference evidence="1" key="1">
    <citation type="journal article" date="2017" name="Mycologia">
        <title>Fusarium algeriense, sp. nov., a novel toxigenic crown rot pathogen of durum wheat from Algeria is nested in the Fusarium burgessii species complex.</title>
        <authorList>
            <person name="Laraba I."/>
            <person name="Keddad A."/>
            <person name="Boureghda H."/>
            <person name="Abdallah N."/>
            <person name="Vaughan M.M."/>
            <person name="Proctor R.H."/>
            <person name="Busman M."/>
            <person name="O'Donnell K."/>
        </authorList>
    </citation>
    <scope>NUCLEOTIDE SEQUENCE</scope>
    <source>
        <strain evidence="1">NRRL 25174</strain>
    </source>
</reference>
<organism evidence="1 2">
    <name type="scientific">Fusarium beomiforme</name>
    <dbReference type="NCBI Taxonomy" id="44412"/>
    <lineage>
        <taxon>Eukaryota</taxon>
        <taxon>Fungi</taxon>
        <taxon>Dikarya</taxon>
        <taxon>Ascomycota</taxon>
        <taxon>Pezizomycotina</taxon>
        <taxon>Sordariomycetes</taxon>
        <taxon>Hypocreomycetidae</taxon>
        <taxon>Hypocreales</taxon>
        <taxon>Nectriaceae</taxon>
        <taxon>Fusarium</taxon>
        <taxon>Fusarium burgessii species complex</taxon>
    </lineage>
</organism>
<dbReference type="PANTHER" id="PTHR28037">
    <property type="entry name" value="ALCOHOL O-ACETYLTRANSFERASE 1-RELATED"/>
    <property type="match status" value="1"/>
</dbReference>
<keyword evidence="2" id="KW-1185">Reference proteome</keyword>
<dbReference type="OrthoDB" id="2150604at2759"/>
<dbReference type="Proteomes" id="UP000730481">
    <property type="component" value="Unassembled WGS sequence"/>
</dbReference>
<reference evidence="1" key="2">
    <citation type="submission" date="2020-02" db="EMBL/GenBank/DDBJ databases">
        <title>Identification and distribution of gene clusters putatively required for synthesis of sphingolipid metabolism inhibitors in phylogenetically diverse species of the filamentous fungus Fusarium.</title>
        <authorList>
            <person name="Kim H.-S."/>
            <person name="Busman M."/>
            <person name="Brown D.W."/>
            <person name="Divon H."/>
            <person name="Uhlig S."/>
            <person name="Proctor R.H."/>
        </authorList>
    </citation>
    <scope>NUCLEOTIDE SEQUENCE</scope>
    <source>
        <strain evidence="1">NRRL 25174</strain>
    </source>
</reference>
<evidence type="ECO:0000313" key="2">
    <source>
        <dbReference type="Proteomes" id="UP000730481"/>
    </source>
</evidence>
<evidence type="ECO:0000313" key="1">
    <source>
        <dbReference type="EMBL" id="KAF4344528.1"/>
    </source>
</evidence>
<evidence type="ECO:0008006" key="3">
    <source>
        <dbReference type="Google" id="ProtNLM"/>
    </source>
</evidence>
<dbReference type="SUPFAM" id="SSF52777">
    <property type="entry name" value="CoA-dependent acyltransferases"/>
    <property type="match status" value="1"/>
</dbReference>